<comment type="subcellular location">
    <subcellularLocation>
        <location evidence="1">Cytoplasm</location>
    </subcellularLocation>
</comment>
<dbReference type="GO" id="GO:0005634">
    <property type="term" value="C:nucleus"/>
    <property type="evidence" value="ECO:0007669"/>
    <property type="project" value="TreeGrafter"/>
</dbReference>
<gene>
    <name evidence="6" type="ORF">HERILL_LOCUS16431</name>
</gene>
<feature type="region of interest" description="Disordered" evidence="5">
    <location>
        <begin position="392"/>
        <end position="414"/>
    </location>
</feature>
<dbReference type="PANTHER" id="PTHR24217">
    <property type="entry name" value="PUTATIVE-RELATED"/>
    <property type="match status" value="1"/>
</dbReference>
<evidence type="ECO:0000256" key="2">
    <source>
        <dbReference type="ARBA" id="ARBA00022490"/>
    </source>
</evidence>
<evidence type="ECO:0000313" key="6">
    <source>
        <dbReference type="EMBL" id="CAD7094207.1"/>
    </source>
</evidence>
<keyword evidence="3" id="KW-0597">Phosphoprotein</keyword>
<sequence>MKYSRLQRTQSLGNCTIEKKRGFKPSDRYDPVKKDFLINLSKRIWHKESTEPGQKPVDLNKIFTPATDAEEILPQKNRKLYASSAFYSPTLHPTVEDQVELARRISHSLSDISNQQSKGQSMYVNRKKRSVKWVHEGDGKADVEQYEHNEETKENDYQSMTSSSTMHEKFPLKLLMNPRGQVQDLSSMPHQGFSTDTGLLSPDKCAELVTALHAPKGKGAELFAKRRKKSEKWIVDETNAAAHSPSGVPSYGRPIPTSPSLLPAYSDLGVQRVQLNMHQDMVQDKYAQPRLKLVKTPWEAALETGSASSAFQDIHHGQQDFVGVPASSAPSSFYTDNVPLTESAPKKFPISKPSGYLPSSQRDLAYKPSVPQGWNAPPLALPKGLYTPPEIPLDSYVPPPQQQLPSTSLYSKPYQQPPIHIETAPALQPEPTSFPSTYPAPPPQQTASKFPTYSQPMTTSYPPVSPAALQQKYLYNASSTHVKNASPAPFNPSPLPYDKLAKFDQPSNAYNSSISAPPSIRKPLAVFPNKVRNTSPTPFGAAPQPSAKAPSYQSPQMPSPTTMANQHQSSNYYGASSNTISDKVAPHPYHPPPEDLYYANSCQPIPTSLPPPTIAVDMSQCQNYNTAPRGWNQMRDYYRPITFSKTRQATALPYTDF</sequence>
<dbReference type="GO" id="GO:0003779">
    <property type="term" value="F:actin binding"/>
    <property type="evidence" value="ECO:0007669"/>
    <property type="project" value="TreeGrafter"/>
</dbReference>
<comment type="similarity">
    <text evidence="4">Belongs to the synaptopodin family.</text>
</comment>
<evidence type="ECO:0000256" key="5">
    <source>
        <dbReference type="SAM" id="MobiDB-lite"/>
    </source>
</evidence>
<feature type="compositionally biased region" description="Polar residues" evidence="5">
    <location>
        <begin position="404"/>
        <end position="414"/>
    </location>
</feature>
<dbReference type="GO" id="GO:0030018">
    <property type="term" value="C:Z disc"/>
    <property type="evidence" value="ECO:0007669"/>
    <property type="project" value="TreeGrafter"/>
</dbReference>
<feature type="compositionally biased region" description="Polar residues" evidence="5">
    <location>
        <begin position="445"/>
        <end position="462"/>
    </location>
</feature>
<evidence type="ECO:0000313" key="7">
    <source>
        <dbReference type="Proteomes" id="UP000594454"/>
    </source>
</evidence>
<dbReference type="PANTHER" id="PTHR24217:SF0">
    <property type="entry name" value="PDZ DOMAIN-CONTAINING PROTEIN"/>
    <property type="match status" value="1"/>
</dbReference>
<dbReference type="AlphaFoldDB" id="A0A7R8Z368"/>
<dbReference type="InterPro" id="IPR051976">
    <property type="entry name" value="Synaptopodin_domain"/>
</dbReference>
<dbReference type="OrthoDB" id="300641at2759"/>
<dbReference type="EMBL" id="LR899015">
    <property type="protein sequence ID" value="CAD7094207.1"/>
    <property type="molecule type" value="Genomic_DNA"/>
</dbReference>
<feature type="region of interest" description="Disordered" evidence="5">
    <location>
        <begin position="529"/>
        <end position="592"/>
    </location>
</feature>
<evidence type="ECO:0000256" key="4">
    <source>
        <dbReference type="ARBA" id="ARBA00038161"/>
    </source>
</evidence>
<evidence type="ECO:0000256" key="1">
    <source>
        <dbReference type="ARBA" id="ARBA00004496"/>
    </source>
</evidence>
<protein>
    <submittedName>
        <fullName evidence="6">Uncharacterized protein</fullName>
    </submittedName>
</protein>
<accession>A0A7R8Z368</accession>
<feature type="region of interest" description="Disordered" evidence="5">
    <location>
        <begin position="426"/>
        <end position="462"/>
    </location>
</feature>
<dbReference type="InParanoid" id="A0A7R8Z368"/>
<keyword evidence="7" id="KW-1185">Reference proteome</keyword>
<reference evidence="6 7" key="1">
    <citation type="submission" date="2020-11" db="EMBL/GenBank/DDBJ databases">
        <authorList>
            <person name="Wallbank WR R."/>
            <person name="Pardo Diaz C."/>
            <person name="Kozak K."/>
            <person name="Martin S."/>
            <person name="Jiggins C."/>
            <person name="Moest M."/>
            <person name="Warren A I."/>
            <person name="Generalovic N T."/>
            <person name="Byers J.R.P. K."/>
            <person name="Montejo-Kovacevich G."/>
            <person name="Yen C E."/>
        </authorList>
    </citation>
    <scope>NUCLEOTIDE SEQUENCE [LARGE SCALE GENOMIC DNA]</scope>
</reference>
<dbReference type="Proteomes" id="UP000594454">
    <property type="component" value="Chromosome 7"/>
</dbReference>
<organism evidence="6 7">
    <name type="scientific">Hermetia illucens</name>
    <name type="common">Black soldier fly</name>
    <dbReference type="NCBI Taxonomy" id="343691"/>
    <lineage>
        <taxon>Eukaryota</taxon>
        <taxon>Metazoa</taxon>
        <taxon>Ecdysozoa</taxon>
        <taxon>Arthropoda</taxon>
        <taxon>Hexapoda</taxon>
        <taxon>Insecta</taxon>
        <taxon>Pterygota</taxon>
        <taxon>Neoptera</taxon>
        <taxon>Endopterygota</taxon>
        <taxon>Diptera</taxon>
        <taxon>Brachycera</taxon>
        <taxon>Stratiomyomorpha</taxon>
        <taxon>Stratiomyidae</taxon>
        <taxon>Hermetiinae</taxon>
        <taxon>Hermetia</taxon>
    </lineage>
</organism>
<feature type="compositionally biased region" description="Polar residues" evidence="5">
    <location>
        <begin position="551"/>
        <end position="581"/>
    </location>
</feature>
<keyword evidence="2" id="KW-0963">Cytoplasm</keyword>
<dbReference type="GO" id="GO:0032233">
    <property type="term" value="P:positive regulation of actin filament bundle assembly"/>
    <property type="evidence" value="ECO:0007669"/>
    <property type="project" value="TreeGrafter"/>
</dbReference>
<evidence type="ECO:0000256" key="3">
    <source>
        <dbReference type="ARBA" id="ARBA00022553"/>
    </source>
</evidence>
<dbReference type="GO" id="GO:0015629">
    <property type="term" value="C:actin cytoskeleton"/>
    <property type="evidence" value="ECO:0007669"/>
    <property type="project" value="TreeGrafter"/>
</dbReference>
<name>A0A7R8Z368_HERIL</name>
<proteinExistence type="inferred from homology"/>